<name>A0A7L5BVL7_9RHOB</name>
<protein>
    <submittedName>
        <fullName evidence="2">DUF1223 domain-containing protein</fullName>
    </submittedName>
</protein>
<dbReference type="Pfam" id="PF06764">
    <property type="entry name" value="DUF1223"/>
    <property type="match status" value="1"/>
</dbReference>
<dbReference type="Proteomes" id="UP000503336">
    <property type="component" value="Chromosome"/>
</dbReference>
<dbReference type="PANTHER" id="PTHR36057">
    <property type="match status" value="1"/>
</dbReference>
<dbReference type="RefSeq" id="WP_165099621.1">
    <property type="nucleotide sequence ID" value="NZ_CP049056.1"/>
</dbReference>
<dbReference type="EMBL" id="CP049056">
    <property type="protein sequence ID" value="QIE56410.1"/>
    <property type="molecule type" value="Genomic_DNA"/>
</dbReference>
<proteinExistence type="predicted"/>
<evidence type="ECO:0000313" key="3">
    <source>
        <dbReference type="Proteomes" id="UP000503336"/>
    </source>
</evidence>
<organism evidence="2 3">
    <name type="scientific">Pikeienuella piscinae</name>
    <dbReference type="NCBI Taxonomy" id="2748098"/>
    <lineage>
        <taxon>Bacteria</taxon>
        <taxon>Pseudomonadati</taxon>
        <taxon>Pseudomonadota</taxon>
        <taxon>Alphaproteobacteria</taxon>
        <taxon>Rhodobacterales</taxon>
        <taxon>Paracoccaceae</taxon>
        <taxon>Pikeienuella</taxon>
    </lineage>
</organism>
<dbReference type="SUPFAM" id="SSF52833">
    <property type="entry name" value="Thioredoxin-like"/>
    <property type="match status" value="1"/>
</dbReference>
<dbReference type="PANTHER" id="PTHR36057:SF1">
    <property type="entry name" value="LIPOPROTEIN LIPID ATTACHMENT SITE-LIKE PROTEIN, PUTATIVE (DUF1223)-RELATED"/>
    <property type="match status" value="1"/>
</dbReference>
<keyword evidence="3" id="KW-1185">Reference proteome</keyword>
<dbReference type="AlphaFoldDB" id="A0A7L5BVL7"/>
<accession>A0A7L5BVL7</accession>
<feature type="chain" id="PRO_5029820462" evidence="1">
    <location>
        <begin position="30"/>
        <end position="247"/>
    </location>
</feature>
<feature type="signal peptide" evidence="1">
    <location>
        <begin position="1"/>
        <end position="29"/>
    </location>
</feature>
<gene>
    <name evidence="2" type="ORF">G5B40_13640</name>
</gene>
<evidence type="ECO:0000256" key="1">
    <source>
        <dbReference type="SAM" id="SignalP"/>
    </source>
</evidence>
<sequence length="247" mass="26289">MGRHAISIAISIFAAAIAALGAGPVAAQATGHPVVVELFTSQGCSSCPPADEELGRIAARDDVIALSLHVDYWDYLGWRDLFGSPDHTTRQRAYAETMNERMIYTPQMVIQGREHAIGSQVEKVRAAIERQLAAPAPARVSLRLEGNDILVEVTPGAPPPGESGKMKGELLMALFSDTERVEIKKGENRGRDMVYHNVVKGWSDLGGWDGAPLSLRAPRPTGVDGVAVLVQDGAGGPILGAARVSLH</sequence>
<evidence type="ECO:0000313" key="2">
    <source>
        <dbReference type="EMBL" id="QIE56410.1"/>
    </source>
</evidence>
<keyword evidence="1" id="KW-0732">Signal</keyword>
<dbReference type="InterPro" id="IPR010634">
    <property type="entry name" value="DUF1223"/>
</dbReference>
<dbReference type="KEGG" id="hdh:G5B40_13640"/>
<reference evidence="2 3" key="1">
    <citation type="submission" date="2020-02" db="EMBL/GenBank/DDBJ databases">
        <title>complete genome sequence of Rhodobacteraceae bacterium.</title>
        <authorList>
            <person name="Park J."/>
            <person name="Kim Y.-S."/>
            <person name="Kim K.-H."/>
        </authorList>
    </citation>
    <scope>NUCLEOTIDE SEQUENCE [LARGE SCALE GENOMIC DNA]</scope>
    <source>
        <strain evidence="2 3">RR4-56</strain>
    </source>
</reference>
<dbReference type="InterPro" id="IPR036249">
    <property type="entry name" value="Thioredoxin-like_sf"/>
</dbReference>